<evidence type="ECO:0000313" key="3">
    <source>
        <dbReference type="Proteomes" id="UP000002171"/>
    </source>
</evidence>
<keyword evidence="3" id="KW-1185">Reference proteome</keyword>
<evidence type="ECO:0000313" key="2">
    <source>
        <dbReference type="EMBL" id="EAR62309.1"/>
    </source>
</evidence>
<keyword evidence="1" id="KW-1133">Transmembrane helix</keyword>
<comment type="caution">
    <text evidence="2">The sequence shown here is derived from an EMBL/GenBank/DDBJ whole genome shotgun (WGS) entry which is preliminary data.</text>
</comment>
<evidence type="ECO:0000256" key="1">
    <source>
        <dbReference type="SAM" id="Phobius"/>
    </source>
</evidence>
<name>A0A7U8C6Q2_NEPCE</name>
<protein>
    <submittedName>
        <fullName evidence="2">Uncharacterized protein</fullName>
    </submittedName>
</protein>
<gene>
    <name evidence="2" type="ORF">MED92_14768</name>
</gene>
<organism evidence="2 3">
    <name type="scientific">Neptuniibacter caesariensis</name>
    <dbReference type="NCBI Taxonomy" id="207954"/>
    <lineage>
        <taxon>Bacteria</taxon>
        <taxon>Pseudomonadati</taxon>
        <taxon>Pseudomonadota</taxon>
        <taxon>Gammaproteobacteria</taxon>
        <taxon>Oceanospirillales</taxon>
        <taxon>Oceanospirillaceae</taxon>
        <taxon>Neptuniibacter</taxon>
    </lineage>
</organism>
<dbReference type="EMBL" id="AAOW01000003">
    <property type="protein sequence ID" value="EAR62309.1"/>
    <property type="molecule type" value="Genomic_DNA"/>
</dbReference>
<dbReference type="Proteomes" id="UP000002171">
    <property type="component" value="Unassembled WGS sequence"/>
</dbReference>
<accession>A0A7U8C6Q2</accession>
<dbReference type="RefSeq" id="WP_007020619.1">
    <property type="nucleotide sequence ID" value="NZ_CH724125.1"/>
</dbReference>
<dbReference type="OrthoDB" id="9843554at2"/>
<proteinExistence type="predicted"/>
<keyword evidence="1" id="KW-0812">Transmembrane</keyword>
<reference evidence="2 3" key="1">
    <citation type="submission" date="2006-02" db="EMBL/GenBank/DDBJ databases">
        <authorList>
            <person name="Pinhassi J."/>
            <person name="Pedros-Alio C."/>
            <person name="Ferriera S."/>
            <person name="Johnson J."/>
            <person name="Kravitz S."/>
            <person name="Halpern A."/>
            <person name="Remington K."/>
            <person name="Beeson K."/>
            <person name="Tran B."/>
            <person name="Rogers Y.-H."/>
            <person name="Friedman R."/>
            <person name="Venter J.C."/>
        </authorList>
    </citation>
    <scope>NUCLEOTIDE SEQUENCE [LARGE SCALE GENOMIC DNA]</scope>
    <source>
        <strain evidence="2 3">MED92</strain>
    </source>
</reference>
<keyword evidence="1" id="KW-0472">Membrane</keyword>
<feature type="transmembrane region" description="Helical" evidence="1">
    <location>
        <begin position="6"/>
        <end position="23"/>
    </location>
</feature>
<sequence length="206" mass="23958">MLEVKAALPFVTFFLGVYLVPYIEKRKNKAKSQEIFENLKLELTDEIKILPDKLRNMASCLDNMNYWEKNGEPKVDQPWYYVPREISCYFLKDTMNNSFQLLSEEQRYAAKSLQVQIEALKGYCTEIKATKVTDETRNQLRNNYKRYLFTGCATLNTMRIISGDPKGKIGKADEEIIDAILHEIDIDITNKDLKIIHKQIFDGGRS</sequence>
<dbReference type="AlphaFoldDB" id="A0A7U8C6Q2"/>